<evidence type="ECO:0000313" key="3">
    <source>
        <dbReference type="Proteomes" id="UP000485058"/>
    </source>
</evidence>
<organism evidence="2 3">
    <name type="scientific">Haematococcus lacustris</name>
    <name type="common">Green alga</name>
    <name type="synonym">Haematococcus pluvialis</name>
    <dbReference type="NCBI Taxonomy" id="44745"/>
    <lineage>
        <taxon>Eukaryota</taxon>
        <taxon>Viridiplantae</taxon>
        <taxon>Chlorophyta</taxon>
        <taxon>core chlorophytes</taxon>
        <taxon>Chlorophyceae</taxon>
        <taxon>CS clade</taxon>
        <taxon>Chlamydomonadales</taxon>
        <taxon>Haematococcaceae</taxon>
        <taxon>Haematococcus</taxon>
    </lineage>
</organism>
<evidence type="ECO:0000256" key="1">
    <source>
        <dbReference type="SAM" id="MobiDB-lite"/>
    </source>
</evidence>
<sequence>AVRQLPKAYNPNTLAQLAEQGPPPDLPDDSMFVRDMSDDPGFDLFTRLEFATDYEAEVMANEQSVPRDRDLARTLRALLQEMVVGGDNVPYKAGELAEALEAAFEWRRHMVRRHLCSRVVRRVTIKGKAWVRGNMPAGVRAPFSVKHAPFVPSFEVVWEAMQLEAG</sequence>
<feature type="non-terminal residue" evidence="2">
    <location>
        <position position="166"/>
    </location>
</feature>
<dbReference type="Proteomes" id="UP000485058">
    <property type="component" value="Unassembled WGS sequence"/>
</dbReference>
<reference evidence="2 3" key="1">
    <citation type="submission" date="2020-02" db="EMBL/GenBank/DDBJ databases">
        <title>Draft genome sequence of Haematococcus lacustris strain NIES-144.</title>
        <authorList>
            <person name="Morimoto D."/>
            <person name="Nakagawa S."/>
            <person name="Yoshida T."/>
            <person name="Sawayama S."/>
        </authorList>
    </citation>
    <scope>NUCLEOTIDE SEQUENCE [LARGE SCALE GENOMIC DNA]</scope>
    <source>
        <strain evidence="2 3">NIES-144</strain>
    </source>
</reference>
<proteinExistence type="predicted"/>
<comment type="caution">
    <text evidence="2">The sequence shown here is derived from an EMBL/GenBank/DDBJ whole genome shotgun (WGS) entry which is preliminary data.</text>
</comment>
<evidence type="ECO:0000313" key="2">
    <source>
        <dbReference type="EMBL" id="GFH12330.1"/>
    </source>
</evidence>
<gene>
    <name evidence="2" type="ORF">HaLaN_07990</name>
</gene>
<name>A0A699YR21_HAELA</name>
<dbReference type="AlphaFoldDB" id="A0A699YR21"/>
<feature type="region of interest" description="Disordered" evidence="1">
    <location>
        <begin position="1"/>
        <end position="26"/>
    </location>
</feature>
<keyword evidence="3" id="KW-1185">Reference proteome</keyword>
<accession>A0A699YR21</accession>
<feature type="non-terminal residue" evidence="2">
    <location>
        <position position="1"/>
    </location>
</feature>
<dbReference type="EMBL" id="BLLF01000492">
    <property type="protein sequence ID" value="GFH12330.1"/>
    <property type="molecule type" value="Genomic_DNA"/>
</dbReference>
<protein>
    <submittedName>
        <fullName evidence="2">Uncharacterized protein</fullName>
    </submittedName>
</protein>